<reference evidence="1 2" key="1">
    <citation type="submission" date="2007-08" db="EMBL/GenBank/DDBJ databases">
        <authorList>
            <consortium name="The Citrobacter koseri Genome Sequencing Project"/>
            <person name="McClelland M."/>
            <person name="Sanderson E.K."/>
            <person name="Porwollik S."/>
            <person name="Spieth J."/>
            <person name="Clifton W.S."/>
            <person name="Latreille P."/>
            <person name="Courtney L."/>
            <person name="Wang C."/>
            <person name="Pepin K."/>
            <person name="Bhonagiri V."/>
            <person name="Nash W."/>
            <person name="Johnson M."/>
            <person name="Thiruvilangam P."/>
            <person name="Wilson R."/>
        </authorList>
    </citation>
    <scope>NUCLEOTIDE SEQUENCE [LARGE SCALE GENOMIC DNA]</scope>
    <source>
        <strain evidence="2">ATCC BAA-895 / CDC 4225-83 / SGSC4696</strain>
    </source>
</reference>
<name>A8AEF9_CITK8</name>
<accession>A8AEF9</accession>
<dbReference type="AlphaFoldDB" id="A8AEF9"/>
<sequence length="62" mass="7634">MDKAGAKCNDITSFLFLLYQAFMLKTWRKNNHKVSIWYDFLNVDIFRKYRRLGVKYRICQHQ</sequence>
<proteinExistence type="predicted"/>
<dbReference type="EMBL" id="CP000822">
    <property type="protein sequence ID" value="ABV11872.1"/>
    <property type="molecule type" value="Genomic_DNA"/>
</dbReference>
<organism evidence="1 2">
    <name type="scientific">Citrobacter koseri (strain ATCC BAA-895 / CDC 4225-83 / SGSC4696)</name>
    <dbReference type="NCBI Taxonomy" id="290338"/>
    <lineage>
        <taxon>Bacteria</taxon>
        <taxon>Pseudomonadati</taxon>
        <taxon>Pseudomonadota</taxon>
        <taxon>Gammaproteobacteria</taxon>
        <taxon>Enterobacterales</taxon>
        <taxon>Enterobacteriaceae</taxon>
        <taxon>Citrobacter</taxon>
    </lineage>
</organism>
<evidence type="ECO:0000313" key="1">
    <source>
        <dbReference type="EMBL" id="ABV11872.1"/>
    </source>
</evidence>
<protein>
    <submittedName>
        <fullName evidence="1">Uncharacterized protein</fullName>
    </submittedName>
</protein>
<dbReference type="HOGENOM" id="CLU_2895878_0_0_6"/>
<dbReference type="KEGG" id="cko:CKO_00720"/>
<evidence type="ECO:0000313" key="2">
    <source>
        <dbReference type="Proteomes" id="UP000008148"/>
    </source>
</evidence>
<gene>
    <name evidence="1" type="ordered locus">CKO_00720</name>
</gene>
<keyword evidence="2" id="KW-1185">Reference proteome</keyword>
<dbReference type="Proteomes" id="UP000008148">
    <property type="component" value="Chromosome"/>
</dbReference>